<dbReference type="EnsemblMetazoa" id="GPAI043754-RA">
    <property type="protein sequence ID" value="GPAI043754-PA"/>
    <property type="gene ID" value="GPAI043754"/>
</dbReference>
<name>A0A1B0AF27_GLOPL</name>
<dbReference type="VEuPathDB" id="VectorBase:GPAI043754"/>
<evidence type="ECO:0000313" key="2">
    <source>
        <dbReference type="Proteomes" id="UP000092445"/>
    </source>
</evidence>
<dbReference type="GO" id="GO:0008893">
    <property type="term" value="F:guanosine-3',5'-bis(diphosphate) 3'-diphosphatase activity"/>
    <property type="evidence" value="ECO:0007669"/>
    <property type="project" value="TreeGrafter"/>
</dbReference>
<dbReference type="Proteomes" id="UP000092445">
    <property type="component" value="Unassembled WGS sequence"/>
</dbReference>
<dbReference type="InterPro" id="IPR052194">
    <property type="entry name" value="MESH1"/>
</dbReference>
<reference evidence="2" key="1">
    <citation type="submission" date="2014-03" db="EMBL/GenBank/DDBJ databases">
        <authorList>
            <person name="Aksoy S."/>
            <person name="Warren W."/>
            <person name="Wilson R.K."/>
        </authorList>
    </citation>
    <scope>NUCLEOTIDE SEQUENCE [LARGE SCALE GENOMIC DNA]</scope>
    <source>
        <strain evidence="2">IAEA</strain>
    </source>
</reference>
<dbReference type="Gene3D" id="1.10.3210.10">
    <property type="entry name" value="Hypothetical protein af1432"/>
    <property type="match status" value="1"/>
</dbReference>
<sequence length="152" mass="17631">MPEPDIMEEIFKMVEINTAIDLLPPLWLDVVIFDHVNRENLLLRILKIMIDNKSDTKERNQKQLPQQFAKITLDVYLGRRRNQREDQCGSEICGILREVTDDKSLAKEERKRLQIENAANCSPKAKLVKLIDKLDNLRDLQVSLPVGVINQL</sequence>
<keyword evidence="2" id="KW-1185">Reference proteome</keyword>
<evidence type="ECO:0000313" key="1">
    <source>
        <dbReference type="EnsemblMetazoa" id="GPAI043754-PA"/>
    </source>
</evidence>
<protein>
    <submittedName>
        <fullName evidence="1">Uncharacterized protein</fullName>
    </submittedName>
</protein>
<proteinExistence type="predicted"/>
<dbReference type="STRING" id="7398.A0A1B0AF27"/>
<dbReference type="AlphaFoldDB" id="A0A1B0AF27"/>
<dbReference type="PANTHER" id="PTHR46246:SF1">
    <property type="entry name" value="GUANOSINE-3',5'-BIS(DIPHOSPHATE) 3'-PYROPHOSPHOHYDROLASE MESH1"/>
    <property type="match status" value="1"/>
</dbReference>
<accession>A0A1B0AF27</accession>
<organism evidence="1 2">
    <name type="scientific">Glossina pallidipes</name>
    <name type="common">Tsetse fly</name>
    <dbReference type="NCBI Taxonomy" id="7398"/>
    <lineage>
        <taxon>Eukaryota</taxon>
        <taxon>Metazoa</taxon>
        <taxon>Ecdysozoa</taxon>
        <taxon>Arthropoda</taxon>
        <taxon>Hexapoda</taxon>
        <taxon>Insecta</taxon>
        <taxon>Pterygota</taxon>
        <taxon>Neoptera</taxon>
        <taxon>Endopterygota</taxon>
        <taxon>Diptera</taxon>
        <taxon>Brachycera</taxon>
        <taxon>Muscomorpha</taxon>
        <taxon>Hippoboscoidea</taxon>
        <taxon>Glossinidae</taxon>
        <taxon>Glossina</taxon>
    </lineage>
</organism>
<dbReference type="SUPFAM" id="SSF109604">
    <property type="entry name" value="HD-domain/PDEase-like"/>
    <property type="match status" value="1"/>
</dbReference>
<reference evidence="1" key="2">
    <citation type="submission" date="2020-05" db="UniProtKB">
        <authorList>
            <consortium name="EnsemblMetazoa"/>
        </authorList>
    </citation>
    <scope>IDENTIFICATION</scope>
    <source>
        <strain evidence="1">IAEA</strain>
    </source>
</reference>
<dbReference type="PANTHER" id="PTHR46246">
    <property type="entry name" value="GUANOSINE-3',5'-BIS(DIPHOSPHATE) 3'-PYROPHOSPHOHYDROLASE MESH1"/>
    <property type="match status" value="1"/>
</dbReference>